<organism evidence="2 3">
    <name type="scientific">Limosilactobacillus reuteri CF48-3A</name>
    <dbReference type="NCBI Taxonomy" id="525341"/>
    <lineage>
        <taxon>Bacteria</taxon>
        <taxon>Bacillati</taxon>
        <taxon>Bacillota</taxon>
        <taxon>Bacilli</taxon>
        <taxon>Lactobacillales</taxon>
        <taxon>Lactobacillaceae</taxon>
        <taxon>Limosilactobacillus</taxon>
    </lineage>
</organism>
<protein>
    <recommendedName>
        <fullName evidence="4">ABC transporter permease</fullName>
    </recommendedName>
</protein>
<evidence type="ECO:0000256" key="1">
    <source>
        <dbReference type="SAM" id="Phobius"/>
    </source>
</evidence>
<dbReference type="Proteomes" id="UP000003419">
    <property type="component" value="Unassembled WGS sequence"/>
</dbReference>
<keyword evidence="1" id="KW-1133">Transmembrane helix</keyword>
<dbReference type="AlphaFoldDB" id="A0A8D9S0J1"/>
<keyword evidence="1" id="KW-0812">Transmembrane</keyword>
<evidence type="ECO:0000313" key="2">
    <source>
        <dbReference type="EMBL" id="EEI64800.1"/>
    </source>
</evidence>
<evidence type="ECO:0000313" key="3">
    <source>
        <dbReference type="Proteomes" id="UP000003419"/>
    </source>
</evidence>
<feature type="transmembrane region" description="Helical" evidence="1">
    <location>
        <begin position="12"/>
        <end position="31"/>
    </location>
</feature>
<feature type="transmembrane region" description="Helical" evidence="1">
    <location>
        <begin position="75"/>
        <end position="97"/>
    </location>
</feature>
<reference evidence="2 3" key="1">
    <citation type="submission" date="2009-01" db="EMBL/GenBank/DDBJ databases">
        <authorList>
            <person name="Qin X."/>
            <person name="Bachman B."/>
            <person name="Battles P."/>
            <person name="Bell A."/>
            <person name="Bess C."/>
            <person name="Bickham C."/>
            <person name="Chaboub L."/>
            <person name="Chen D."/>
            <person name="Coyle M."/>
            <person name="Deiros D.R."/>
            <person name="Dinh H."/>
            <person name="Forbes L."/>
            <person name="Fowler G."/>
            <person name="Francisco L."/>
            <person name="Fu Q."/>
            <person name="Gubbala S."/>
            <person name="Hale W."/>
            <person name="Han Y."/>
            <person name="Hemphill L."/>
            <person name="Highlander S.K."/>
            <person name="Hirani K."/>
            <person name="Hogues M."/>
            <person name="Jackson L."/>
            <person name="Jakkamsetti A."/>
            <person name="Javaid M."/>
            <person name="Jiang H."/>
            <person name="Korchina V."/>
            <person name="Kovar C."/>
            <person name="Lara F."/>
            <person name="Lee S."/>
            <person name="Mata R."/>
            <person name="Mathew T."/>
            <person name="Moen C."/>
            <person name="Morales K."/>
            <person name="Munidasa M."/>
            <person name="Nazareth L."/>
            <person name="Ngo R."/>
            <person name="Nguyen L."/>
            <person name="Okwuonu G."/>
            <person name="Ongeri F."/>
            <person name="Patil S."/>
            <person name="Petrosino J."/>
            <person name="Pham C."/>
            <person name="Pham P."/>
            <person name="Pu L.-L."/>
            <person name="Puazo M."/>
            <person name="Raj R."/>
            <person name="Reid J."/>
            <person name="Rouhana J."/>
            <person name="Saada N."/>
            <person name="Shang Y."/>
            <person name="Simmons D."/>
            <person name="Thornton R."/>
            <person name="Warren J."/>
            <person name="Weissenberger G."/>
            <person name="Zhang J."/>
            <person name="Zhang L."/>
            <person name="Zhou C."/>
            <person name="Zhu D."/>
            <person name="Muzny D."/>
            <person name="Worley K."/>
            <person name="Gibbs R."/>
        </authorList>
    </citation>
    <scope>NUCLEOTIDE SEQUENCE [LARGE SCALE GENOMIC DNA]</scope>
    <source>
        <strain evidence="2 3">CF48-3A</strain>
    </source>
</reference>
<sequence>MNSKRRGKRVPYSLSEIIVLFFTYSFIGWLWETCYCSIKDHHFAYRGFLFGPYCPVYGFAVTTILITTYPFQDNIFLLFVVGFIVASIFEYVASWLLEKLFHMKLWDYSHLKGNIQGRVAPQISFFWGIGVVLLVKFVQPFIQRIINWEESWTHEMLALIIVLVMGTDTILSVISVEKFHITTQQWDERAAAYRKELLDRLEKAAPKDKLAIKDHLQDWQRYFAQHLNKEGAGKQLSWNHRRLIKSFPKLKMTDSKYFNNYKNELKSK</sequence>
<accession>A0A8D9S0J1</accession>
<feature type="transmembrane region" description="Helical" evidence="1">
    <location>
        <begin position="156"/>
        <end position="176"/>
    </location>
</feature>
<dbReference type="Pfam" id="PF06541">
    <property type="entry name" value="ABC_trans_CmpB"/>
    <property type="match status" value="1"/>
</dbReference>
<keyword evidence="1" id="KW-0472">Membrane</keyword>
<name>A0A8D9S0J1_LIMRT</name>
<gene>
    <name evidence="2" type="ORF">HMPREF0534_1873</name>
</gene>
<dbReference type="InterPro" id="IPR010540">
    <property type="entry name" value="CmpB_TMEM229"/>
</dbReference>
<proteinExistence type="predicted"/>
<feature type="transmembrane region" description="Helical" evidence="1">
    <location>
        <begin position="43"/>
        <end position="68"/>
    </location>
</feature>
<comment type="caution">
    <text evidence="2">The sequence shown here is derived from an EMBL/GenBank/DDBJ whole genome shotgun (WGS) entry which is preliminary data.</text>
</comment>
<feature type="transmembrane region" description="Helical" evidence="1">
    <location>
        <begin position="117"/>
        <end position="135"/>
    </location>
</feature>
<evidence type="ECO:0008006" key="4">
    <source>
        <dbReference type="Google" id="ProtNLM"/>
    </source>
</evidence>
<dbReference type="EMBL" id="ACHG01000204">
    <property type="protein sequence ID" value="EEI64800.1"/>
    <property type="molecule type" value="Genomic_DNA"/>
</dbReference>